<dbReference type="Pfam" id="PF09852">
    <property type="entry name" value="DUF2079"/>
    <property type="match status" value="1"/>
</dbReference>
<evidence type="ECO:0000256" key="1">
    <source>
        <dbReference type="SAM" id="MobiDB-lite"/>
    </source>
</evidence>
<feature type="compositionally biased region" description="Low complexity" evidence="1">
    <location>
        <begin position="1"/>
        <end position="20"/>
    </location>
</feature>
<keyword evidence="2" id="KW-0472">Membrane</keyword>
<reference evidence="3 4" key="1">
    <citation type="journal article" date="2019" name="Int. J. Syst. Evol. Microbiol.">
        <title>The Global Catalogue of Microorganisms (GCM) 10K type strain sequencing project: providing services to taxonomists for standard genome sequencing and annotation.</title>
        <authorList>
            <consortium name="The Broad Institute Genomics Platform"/>
            <consortium name="The Broad Institute Genome Sequencing Center for Infectious Disease"/>
            <person name="Wu L."/>
            <person name="Ma J."/>
        </authorList>
    </citation>
    <scope>NUCLEOTIDE SEQUENCE [LARGE SCALE GENOMIC DNA]</scope>
    <source>
        <strain evidence="3 4">JCM 4316</strain>
    </source>
</reference>
<keyword evidence="4" id="KW-1185">Reference proteome</keyword>
<dbReference type="Proteomes" id="UP001500253">
    <property type="component" value="Unassembled WGS sequence"/>
</dbReference>
<comment type="caution">
    <text evidence="3">The sequence shown here is derived from an EMBL/GenBank/DDBJ whole genome shotgun (WGS) entry which is preliminary data.</text>
</comment>
<protein>
    <submittedName>
        <fullName evidence="3">DUF2079 domain-containing protein</fullName>
    </submittedName>
</protein>
<evidence type="ECO:0000313" key="4">
    <source>
        <dbReference type="Proteomes" id="UP001500253"/>
    </source>
</evidence>
<feature type="transmembrane region" description="Helical" evidence="2">
    <location>
        <begin position="41"/>
        <end position="59"/>
    </location>
</feature>
<proteinExistence type="predicted"/>
<sequence length="487" mass="52832">MDTAAAVPPGTTAEGATAATLDHEQAGTRQPAARHPRLDPYWLAAGFFVAFAAVSVCRYRRMATMSWDLGIFEQAIRSYAHFQTPVADLKGPGFNILGDHFSPVTALLAPFYRVFPTPVTLLVAQAALFALSTIPVTRVAARLLGRGRGLAIGVAYGLSWGVQRAVDFDFHEIAFAMPLLAFSLEAVILRRWYAAMLWAAPLVFVKEDMGATVAAIGAVIVIRTWQERPPRIVPLAVGLVAFGVLACALALGVIIPSFNGSGSYDYWNKVGSGGEQTGTIPFETAVRTLLWVLLPTSGLLALRSPLLLAAVPTLGWRFVSHDDHYWGTDWHYSAVLMPIVALALVDAVDRTRDSHRPWLASYARQLPALVAGAALALTASLPLENLTDPGYYEKPKEVTAVERLLDRIPDGASVEANVGPISRLTNRCRVLWVGGTRGVVPDYIALQEYDRTPDQLVEYAKQLHPDARYAYLGSSGGYFVLKRVHGG</sequence>
<keyword evidence="2" id="KW-1133">Transmembrane helix</keyword>
<name>A0ABN3HBB5_9ACTN</name>
<gene>
    <name evidence="3" type="ORF">GCM10010246_82230</name>
</gene>
<feature type="transmembrane region" description="Helical" evidence="2">
    <location>
        <begin position="209"/>
        <end position="225"/>
    </location>
</feature>
<dbReference type="RefSeq" id="WP_346179350.1">
    <property type="nucleotide sequence ID" value="NZ_BAAASD010000076.1"/>
</dbReference>
<organism evidence="3 4">
    <name type="scientific">Streptomyces cuspidosporus</name>
    <dbReference type="NCBI Taxonomy" id="66882"/>
    <lineage>
        <taxon>Bacteria</taxon>
        <taxon>Bacillati</taxon>
        <taxon>Actinomycetota</taxon>
        <taxon>Actinomycetes</taxon>
        <taxon>Kitasatosporales</taxon>
        <taxon>Streptomycetaceae</taxon>
        <taxon>Streptomyces</taxon>
    </lineage>
</organism>
<evidence type="ECO:0000313" key="3">
    <source>
        <dbReference type="EMBL" id="GAA2374849.1"/>
    </source>
</evidence>
<feature type="transmembrane region" description="Helical" evidence="2">
    <location>
        <begin position="330"/>
        <end position="348"/>
    </location>
</feature>
<evidence type="ECO:0000256" key="2">
    <source>
        <dbReference type="SAM" id="Phobius"/>
    </source>
</evidence>
<keyword evidence="2" id="KW-0812">Transmembrane</keyword>
<feature type="region of interest" description="Disordered" evidence="1">
    <location>
        <begin position="1"/>
        <end position="33"/>
    </location>
</feature>
<dbReference type="InterPro" id="IPR018650">
    <property type="entry name" value="STSV1_Orf64"/>
</dbReference>
<accession>A0ABN3HBB5</accession>
<feature type="transmembrane region" description="Helical" evidence="2">
    <location>
        <begin position="232"/>
        <end position="255"/>
    </location>
</feature>
<dbReference type="EMBL" id="BAAASD010000076">
    <property type="protein sequence ID" value="GAA2374849.1"/>
    <property type="molecule type" value="Genomic_DNA"/>
</dbReference>